<dbReference type="Pfam" id="PF01230">
    <property type="entry name" value="HIT"/>
    <property type="match status" value="1"/>
</dbReference>
<dbReference type="PANTHER" id="PTHR46648:SF1">
    <property type="entry name" value="ADENOSINE 5'-MONOPHOSPHORAMIDASE HNT1"/>
    <property type="match status" value="1"/>
</dbReference>
<proteinExistence type="predicted"/>
<evidence type="ECO:0000256" key="2">
    <source>
        <dbReference type="SAM" id="MobiDB-lite"/>
    </source>
</evidence>
<feature type="region of interest" description="Disordered" evidence="2">
    <location>
        <begin position="168"/>
        <end position="195"/>
    </location>
</feature>
<evidence type="ECO:0000256" key="1">
    <source>
        <dbReference type="PROSITE-ProRule" id="PRU00464"/>
    </source>
</evidence>
<feature type="domain" description="HIT" evidence="3">
    <location>
        <begin position="55"/>
        <end position="134"/>
    </location>
</feature>
<sequence length="195" mass="21903">MGRLDPVTRSSHEPADYDCPFCLLQRGVADEHNQQSDIVATTDLALARVSPKWWPANPGAALVIPREHHENLYDLPRATGHAVWDLVQEVAVAMRTAYACDGISIRQHNEPAGGQDVWHLHVHVFPRHGGDRLYERDLEARWVAADERARYARALAAELDRLRDHAFGRGITSRSTPDELRPPPPRPAGRRSPAR</sequence>
<evidence type="ECO:0000313" key="5">
    <source>
        <dbReference type="Proteomes" id="UP000678317"/>
    </source>
</evidence>
<name>A0ABS3SKP7_9CELL</name>
<dbReference type="InterPro" id="IPR036265">
    <property type="entry name" value="HIT-like_sf"/>
</dbReference>
<dbReference type="Gene3D" id="3.30.428.10">
    <property type="entry name" value="HIT-like"/>
    <property type="match status" value="1"/>
</dbReference>
<dbReference type="Proteomes" id="UP000678317">
    <property type="component" value="Unassembled WGS sequence"/>
</dbReference>
<feature type="short sequence motif" description="Histidine triad motif" evidence="1">
    <location>
        <begin position="119"/>
        <end position="123"/>
    </location>
</feature>
<dbReference type="InterPro" id="IPR001310">
    <property type="entry name" value="Histidine_triad_HIT"/>
</dbReference>
<evidence type="ECO:0000313" key="4">
    <source>
        <dbReference type="EMBL" id="MBO3086322.1"/>
    </source>
</evidence>
<dbReference type="EMBL" id="JAGFBM010000009">
    <property type="protein sequence ID" value="MBO3086322.1"/>
    <property type="molecule type" value="Genomic_DNA"/>
</dbReference>
<protein>
    <submittedName>
        <fullName evidence="4">HIT family protein</fullName>
    </submittedName>
</protein>
<comment type="caution">
    <text evidence="4">The sequence shown here is derived from an EMBL/GenBank/DDBJ whole genome shotgun (WGS) entry which is preliminary data.</text>
</comment>
<dbReference type="PANTHER" id="PTHR46648">
    <property type="entry name" value="HIT FAMILY PROTEIN 1"/>
    <property type="match status" value="1"/>
</dbReference>
<organism evidence="4 5">
    <name type="scientific">Cellulomonas fengjieae</name>
    <dbReference type="NCBI Taxonomy" id="2819978"/>
    <lineage>
        <taxon>Bacteria</taxon>
        <taxon>Bacillati</taxon>
        <taxon>Actinomycetota</taxon>
        <taxon>Actinomycetes</taxon>
        <taxon>Micrococcales</taxon>
        <taxon>Cellulomonadaceae</taxon>
        <taxon>Cellulomonas</taxon>
    </lineage>
</organism>
<evidence type="ECO:0000259" key="3">
    <source>
        <dbReference type="PROSITE" id="PS51084"/>
    </source>
</evidence>
<dbReference type="PROSITE" id="PS51084">
    <property type="entry name" value="HIT_2"/>
    <property type="match status" value="1"/>
</dbReference>
<keyword evidence="5" id="KW-1185">Reference proteome</keyword>
<reference evidence="4 5" key="1">
    <citation type="submission" date="2021-03" db="EMBL/GenBank/DDBJ databases">
        <title>novel species in genus Cellulomonas.</title>
        <authorList>
            <person name="Zhang G."/>
        </authorList>
    </citation>
    <scope>NUCLEOTIDE SEQUENCE [LARGE SCALE GENOMIC DNA]</scope>
    <source>
        <strain evidence="5">zg-ZUI188</strain>
    </source>
</reference>
<accession>A0ABS3SKP7</accession>
<dbReference type="RefSeq" id="WP_208290367.1">
    <property type="nucleotide sequence ID" value="NZ_JAGFBM010000009.1"/>
</dbReference>
<gene>
    <name evidence="4" type="ORF">J4035_16885</name>
</gene>
<dbReference type="SUPFAM" id="SSF54197">
    <property type="entry name" value="HIT-like"/>
    <property type="match status" value="1"/>
</dbReference>
<dbReference type="InterPro" id="IPR011146">
    <property type="entry name" value="HIT-like"/>
</dbReference>